<proteinExistence type="predicted"/>
<evidence type="ECO:0000313" key="2">
    <source>
        <dbReference type="Proteomes" id="UP000279275"/>
    </source>
</evidence>
<name>A0A3M2L6Q7_9NOCA</name>
<dbReference type="Proteomes" id="UP000279275">
    <property type="component" value="Unassembled WGS sequence"/>
</dbReference>
<dbReference type="EMBL" id="RFFH01000004">
    <property type="protein sequence ID" value="RMI32676.1"/>
    <property type="molecule type" value="Genomic_DNA"/>
</dbReference>
<comment type="caution">
    <text evidence="1">The sequence shown here is derived from an EMBL/GenBank/DDBJ whole genome shotgun (WGS) entry which is preliminary data.</text>
</comment>
<protein>
    <submittedName>
        <fullName evidence="1">Uncharacterized protein</fullName>
    </submittedName>
</protein>
<keyword evidence="2" id="KW-1185">Reference proteome</keyword>
<evidence type="ECO:0000313" key="1">
    <source>
        <dbReference type="EMBL" id="RMI32676.1"/>
    </source>
</evidence>
<dbReference type="AlphaFoldDB" id="A0A3M2L6Q7"/>
<sequence length="359" mass="39691">MFADLNRTDAWFTVEYRPLDCAMTWAPYEDVCGEHPQSISVLDEAIEVAAPLHGDDAVKEIERQAGQLGLLDATRVRIAEGAAVDAVVEFRASQLRNLLVPAMAYRQMDAQALMESIAADPHLRRHFDHIVGLLGCDVFPDAIPDIAAIGIAMWCWRNGTAVEEHHLPGDVLMARVNIAVTQAILPHIDPFEGIDWKAIQHDLTGSGLQLPDGQPVLKLFGTGWTAVKSSVQEQLEEWGRVDMDILGPDTTLRLMTIAGSTSFTSSWWGQGRWRSICTRIVEDAVAGGLALPQPFNFQGAPALIEALQQPHLQSDDVLRWFIDMPDGNAGGPLGLRYHHVTQPIVHTYDPWWAESDIEE</sequence>
<gene>
    <name evidence="1" type="ORF">EBN03_11965</name>
</gene>
<organism evidence="1 2">
    <name type="scientific">Nocardia stercoris</name>
    <dbReference type="NCBI Taxonomy" id="2483361"/>
    <lineage>
        <taxon>Bacteria</taxon>
        <taxon>Bacillati</taxon>
        <taxon>Actinomycetota</taxon>
        <taxon>Actinomycetes</taxon>
        <taxon>Mycobacteriales</taxon>
        <taxon>Nocardiaceae</taxon>
        <taxon>Nocardia</taxon>
    </lineage>
</organism>
<accession>A0A3M2L6Q7</accession>
<reference evidence="1 2" key="1">
    <citation type="submission" date="2018-10" db="EMBL/GenBank/DDBJ databases">
        <title>Isolation from cow dung.</title>
        <authorList>
            <person name="Ling L."/>
        </authorList>
    </citation>
    <scope>NUCLEOTIDE SEQUENCE [LARGE SCALE GENOMIC DNA]</scope>
    <source>
        <strain evidence="1 2">NEAU-LL90</strain>
    </source>
</reference>